<dbReference type="InterPro" id="IPR036390">
    <property type="entry name" value="WH_DNA-bd_sf"/>
</dbReference>
<dbReference type="InterPro" id="IPR029063">
    <property type="entry name" value="SAM-dependent_MTases_sf"/>
</dbReference>
<dbReference type="KEGG" id="osu:NT6N_40140"/>
<organism evidence="2">
    <name type="scientific">Oceaniferula spumae</name>
    <dbReference type="NCBI Taxonomy" id="2979115"/>
    <lineage>
        <taxon>Bacteria</taxon>
        <taxon>Pseudomonadati</taxon>
        <taxon>Verrucomicrobiota</taxon>
        <taxon>Verrucomicrobiia</taxon>
        <taxon>Verrucomicrobiales</taxon>
        <taxon>Verrucomicrobiaceae</taxon>
        <taxon>Oceaniferula</taxon>
    </lineage>
</organism>
<dbReference type="Gene3D" id="3.40.50.150">
    <property type="entry name" value="Vaccinia Virus protein VP39"/>
    <property type="match status" value="1"/>
</dbReference>
<sequence>MPSILKSLKLLSDPTRIRILLLLATESLNVAELQEILGMGQSRISTQLSQLRQEGLVTSSRSGKNNVYAIEAPEALMEVARQAAGEIPEVAADSQTLAHILRKRRDKTRAYFDELAGKFGKSYVPGRSWKSLAEAMLKILNYKVVADLGAGEGTLAQLLAPRAEKVIAVDNAPNMVEFGKKLAKEHGLSQLEYRLGDIEAPPIDDSSVDLAIFSQALHHAEHPQKALDSAYRILAPGGKLVVLDLLQHSFEQARELYYDTWLGFSEVEIYKMMENAGFQDIETTIVDKESEAPHFQTLLATATK</sequence>
<gene>
    <name evidence="2" type="ORF">NT6N_40140</name>
</gene>
<reference evidence="2" key="1">
    <citation type="submission" date="2024-07" db="EMBL/GenBank/DDBJ databases">
        <title>Complete genome sequence of Verrucomicrobiaceae bacterium NT6N.</title>
        <authorList>
            <person name="Huang C."/>
            <person name="Takami H."/>
            <person name="Hamasaki K."/>
        </authorList>
    </citation>
    <scope>NUCLEOTIDE SEQUENCE</scope>
    <source>
        <strain evidence="2">NT6N</strain>
    </source>
</reference>
<dbReference type="PANTHER" id="PTHR43591">
    <property type="entry name" value="METHYLTRANSFERASE"/>
    <property type="match status" value="1"/>
</dbReference>
<dbReference type="Pfam" id="PF08241">
    <property type="entry name" value="Methyltransf_11"/>
    <property type="match status" value="1"/>
</dbReference>
<accession>A0AAT9FSJ8</accession>
<protein>
    <submittedName>
        <fullName evidence="2">ArsR family transcriptional regulator</fullName>
    </submittedName>
</protein>
<dbReference type="AlphaFoldDB" id="A0AAT9FSJ8"/>
<dbReference type="SMART" id="SM00418">
    <property type="entry name" value="HTH_ARSR"/>
    <property type="match status" value="1"/>
</dbReference>
<dbReference type="NCBIfam" id="NF033788">
    <property type="entry name" value="HTH_metalloreg"/>
    <property type="match status" value="1"/>
</dbReference>
<dbReference type="InterPro" id="IPR001845">
    <property type="entry name" value="HTH_ArsR_DNA-bd_dom"/>
</dbReference>
<dbReference type="InterPro" id="IPR013216">
    <property type="entry name" value="Methyltransf_11"/>
</dbReference>
<dbReference type="InterPro" id="IPR011991">
    <property type="entry name" value="ArsR-like_HTH"/>
</dbReference>
<feature type="domain" description="HTH arsR-type" evidence="1">
    <location>
        <begin position="1"/>
        <end position="91"/>
    </location>
</feature>
<dbReference type="SUPFAM" id="SSF46785">
    <property type="entry name" value="Winged helix' DNA-binding domain"/>
    <property type="match status" value="1"/>
</dbReference>
<evidence type="ECO:0000313" key="2">
    <source>
        <dbReference type="EMBL" id="BDS08974.1"/>
    </source>
</evidence>
<proteinExistence type="predicted"/>
<dbReference type="EMBL" id="AP026866">
    <property type="protein sequence ID" value="BDS08974.1"/>
    <property type="molecule type" value="Genomic_DNA"/>
</dbReference>
<dbReference type="CDD" id="cd02440">
    <property type="entry name" value="AdoMet_MTases"/>
    <property type="match status" value="1"/>
</dbReference>
<dbReference type="Pfam" id="PF01022">
    <property type="entry name" value="HTH_5"/>
    <property type="match status" value="1"/>
</dbReference>
<dbReference type="CDD" id="cd00090">
    <property type="entry name" value="HTH_ARSR"/>
    <property type="match status" value="1"/>
</dbReference>
<name>A0AAT9FSJ8_9BACT</name>
<dbReference type="Gene3D" id="1.10.10.10">
    <property type="entry name" value="Winged helix-like DNA-binding domain superfamily/Winged helix DNA-binding domain"/>
    <property type="match status" value="1"/>
</dbReference>
<dbReference type="GO" id="GO:0008757">
    <property type="term" value="F:S-adenosylmethionine-dependent methyltransferase activity"/>
    <property type="evidence" value="ECO:0007669"/>
    <property type="project" value="InterPro"/>
</dbReference>
<dbReference type="PRINTS" id="PR00778">
    <property type="entry name" value="HTHARSR"/>
</dbReference>
<evidence type="ECO:0000259" key="1">
    <source>
        <dbReference type="PROSITE" id="PS50987"/>
    </source>
</evidence>
<dbReference type="SUPFAM" id="SSF53335">
    <property type="entry name" value="S-adenosyl-L-methionine-dependent methyltransferases"/>
    <property type="match status" value="1"/>
</dbReference>
<dbReference type="GO" id="GO:0003700">
    <property type="term" value="F:DNA-binding transcription factor activity"/>
    <property type="evidence" value="ECO:0007669"/>
    <property type="project" value="InterPro"/>
</dbReference>
<dbReference type="InterPro" id="IPR036388">
    <property type="entry name" value="WH-like_DNA-bd_sf"/>
</dbReference>
<dbReference type="PROSITE" id="PS50987">
    <property type="entry name" value="HTH_ARSR_2"/>
    <property type="match status" value="1"/>
</dbReference>